<reference evidence="1" key="1">
    <citation type="journal article" date="2014" name="Nat. Commun.">
        <title>The emerging biofuel crop Camelina sativa retains a highly undifferentiated hexaploid genome structure.</title>
        <authorList>
            <person name="Kagale S."/>
            <person name="Koh C."/>
            <person name="Nixon J."/>
            <person name="Bollina V."/>
            <person name="Clarke W.E."/>
            <person name="Tuteja R."/>
            <person name="Spillane C."/>
            <person name="Robinson S.J."/>
            <person name="Links M.G."/>
            <person name="Clarke C."/>
            <person name="Higgins E.E."/>
            <person name="Huebert T."/>
            <person name="Sharpe A.G."/>
            <person name="Parkin I.A."/>
        </authorList>
    </citation>
    <scope>NUCLEOTIDE SEQUENCE [LARGE SCALE GENOMIC DNA]</scope>
    <source>
        <strain evidence="1">cv. DH55</strain>
    </source>
</reference>
<keyword evidence="1" id="KW-1185">Reference proteome</keyword>
<evidence type="ECO:0000313" key="1">
    <source>
        <dbReference type="Proteomes" id="UP000694864"/>
    </source>
</evidence>
<dbReference type="PANTHER" id="PTHR33116:SF80">
    <property type="entry name" value="REVERSE TRANSCRIPTASE ZINC-BINDING DOMAIN-CONTAINING PROTEIN"/>
    <property type="match status" value="1"/>
</dbReference>
<gene>
    <name evidence="2" type="primary">LOC104789260</name>
</gene>
<dbReference type="GeneID" id="104789260"/>
<protein>
    <submittedName>
        <fullName evidence="2">Uncharacterized protein LOC104789260</fullName>
    </submittedName>
</protein>
<name>A0ABM0ZBJ7_CAMSA</name>
<reference evidence="2" key="2">
    <citation type="submission" date="2025-08" db="UniProtKB">
        <authorList>
            <consortium name="RefSeq"/>
        </authorList>
    </citation>
    <scope>IDENTIFICATION</scope>
    <source>
        <tissue evidence="2">Leaf</tissue>
    </source>
</reference>
<evidence type="ECO:0000313" key="2">
    <source>
        <dbReference type="RefSeq" id="XP_010513293.1"/>
    </source>
</evidence>
<proteinExistence type="predicted"/>
<accession>A0ABM0ZBJ7</accession>
<dbReference type="RefSeq" id="XP_010513293.1">
    <property type="nucleotide sequence ID" value="XM_010514991.1"/>
</dbReference>
<dbReference type="PANTHER" id="PTHR33116">
    <property type="entry name" value="REVERSE TRANSCRIPTASE ZINC-BINDING DOMAIN-CONTAINING PROTEIN-RELATED-RELATED"/>
    <property type="match status" value="1"/>
</dbReference>
<sequence>MEVLTNMLNSRFVAGHIGYHPLGRNLTISHLAFADDLMIFYDGGISSIQEIASLLDTFKDLSGLYMNRDKSTLFVAGAPTDGLDQLGYPLGSLLVRYLGLPLLHRKLKKEEYALLLDKVKARFTDWSSKALSFAAFALPKGCLRAIEMMCNTFLWSGNITKRPAAKVSWKDICLPKKEGGLGLRNFAIWNKVLTMKLIWMLITNSGSLWVAWMKEHMLKNSDYWLAETNQGSSWIWRFLHTLKSMVKPLLTSSIGDGQTASFWYDNWCVMGPLINFLGLDGPRLMGIPREAKVAQGVGPHGWRLPSCRSRNPLLLTVRNTLSLLDPPSVSKGPDVFSWGQEGARKSFSVLNSPGKH</sequence>
<organism evidence="1 2">
    <name type="scientific">Camelina sativa</name>
    <name type="common">False flax</name>
    <name type="synonym">Myagrum sativum</name>
    <dbReference type="NCBI Taxonomy" id="90675"/>
    <lineage>
        <taxon>Eukaryota</taxon>
        <taxon>Viridiplantae</taxon>
        <taxon>Streptophyta</taxon>
        <taxon>Embryophyta</taxon>
        <taxon>Tracheophyta</taxon>
        <taxon>Spermatophyta</taxon>
        <taxon>Magnoliopsida</taxon>
        <taxon>eudicotyledons</taxon>
        <taxon>Gunneridae</taxon>
        <taxon>Pentapetalae</taxon>
        <taxon>rosids</taxon>
        <taxon>malvids</taxon>
        <taxon>Brassicales</taxon>
        <taxon>Brassicaceae</taxon>
        <taxon>Camelineae</taxon>
        <taxon>Camelina</taxon>
    </lineage>
</organism>
<dbReference type="Proteomes" id="UP000694864">
    <property type="component" value="Chromosome 5"/>
</dbReference>